<feature type="chain" id="PRO_5035460728" evidence="2">
    <location>
        <begin position="21"/>
        <end position="495"/>
    </location>
</feature>
<gene>
    <name evidence="3" type="ORF">BXZ70DRAFT_1004588</name>
</gene>
<organism evidence="3 4">
    <name type="scientific">Cristinia sonorae</name>
    <dbReference type="NCBI Taxonomy" id="1940300"/>
    <lineage>
        <taxon>Eukaryota</taxon>
        <taxon>Fungi</taxon>
        <taxon>Dikarya</taxon>
        <taxon>Basidiomycota</taxon>
        <taxon>Agaricomycotina</taxon>
        <taxon>Agaricomycetes</taxon>
        <taxon>Agaricomycetidae</taxon>
        <taxon>Agaricales</taxon>
        <taxon>Pleurotineae</taxon>
        <taxon>Stephanosporaceae</taxon>
        <taxon>Cristinia</taxon>
    </lineage>
</organism>
<evidence type="ECO:0000256" key="1">
    <source>
        <dbReference type="SAM" id="MobiDB-lite"/>
    </source>
</evidence>
<dbReference type="Proteomes" id="UP000813824">
    <property type="component" value="Unassembled WGS sequence"/>
</dbReference>
<dbReference type="EMBL" id="JAEVFJ010000003">
    <property type="protein sequence ID" value="KAH8106326.1"/>
    <property type="molecule type" value="Genomic_DNA"/>
</dbReference>
<keyword evidence="2" id="KW-0732">Signal</keyword>
<comment type="caution">
    <text evidence="3">The sequence shown here is derived from an EMBL/GenBank/DDBJ whole genome shotgun (WGS) entry which is preliminary data.</text>
</comment>
<dbReference type="AlphaFoldDB" id="A0A8K0UXY1"/>
<dbReference type="OrthoDB" id="2964597at2759"/>
<feature type="signal peptide" evidence="2">
    <location>
        <begin position="1"/>
        <end position="20"/>
    </location>
</feature>
<reference evidence="3" key="1">
    <citation type="journal article" date="2021" name="New Phytol.">
        <title>Evolutionary innovations through gain and loss of genes in the ectomycorrhizal Boletales.</title>
        <authorList>
            <person name="Wu G."/>
            <person name="Miyauchi S."/>
            <person name="Morin E."/>
            <person name="Kuo A."/>
            <person name="Drula E."/>
            <person name="Varga T."/>
            <person name="Kohler A."/>
            <person name="Feng B."/>
            <person name="Cao Y."/>
            <person name="Lipzen A."/>
            <person name="Daum C."/>
            <person name="Hundley H."/>
            <person name="Pangilinan J."/>
            <person name="Johnson J."/>
            <person name="Barry K."/>
            <person name="LaButti K."/>
            <person name="Ng V."/>
            <person name="Ahrendt S."/>
            <person name="Min B."/>
            <person name="Choi I.G."/>
            <person name="Park H."/>
            <person name="Plett J.M."/>
            <person name="Magnuson J."/>
            <person name="Spatafora J.W."/>
            <person name="Nagy L.G."/>
            <person name="Henrissat B."/>
            <person name="Grigoriev I.V."/>
            <person name="Yang Z.L."/>
            <person name="Xu J."/>
            <person name="Martin F.M."/>
        </authorList>
    </citation>
    <scope>NUCLEOTIDE SEQUENCE</scope>
    <source>
        <strain evidence="3">KKN 215</strain>
    </source>
</reference>
<evidence type="ECO:0000313" key="4">
    <source>
        <dbReference type="Proteomes" id="UP000813824"/>
    </source>
</evidence>
<protein>
    <submittedName>
        <fullName evidence="3">Uncharacterized protein</fullName>
    </submittedName>
</protein>
<evidence type="ECO:0000313" key="3">
    <source>
        <dbReference type="EMBL" id="KAH8106326.1"/>
    </source>
</evidence>
<evidence type="ECO:0000256" key="2">
    <source>
        <dbReference type="SAM" id="SignalP"/>
    </source>
</evidence>
<sequence length="495" mass="55505">MSLVLVRVFVVVGVPGFTDVTPPLCGLNKLWDQAMQFLVEQGSVWLFSEVGRLSGSHVGLVPSLGPLSRLCSDPHQDTMDDQLALDHDPGVSLPEDDHQITVADSNLFAYIRSTLAKSPIGSLFTSCHQPDPANSNDLLNVLPDQPVDSFPAAQKNKNIALFSDSTSAATTPRRLSRNFALPDVRQTISSLTSNIRRNRSGSTSSIPSAPSPVTQSTPRFRTRSRAHTISTITILSSTSASSQSTTEDTPPLTPETASLSSSSQPGSFTGPLHNQAPTRIHGEETRTRTREESEQIRQGKKPERPICYDVLIADISNDNIPQSSAPSQATTPIDEPDEWFGLAYTLELSRQDQASSGLSDNGEYSRSHKSWAAIHGDVVNPMHEYEEFHHWMKWHRAWDRYYEKRRIQRTFEFLKHSQEMAAIYLDEKKMRRWLEWNKAEFGDGPYLREIKADLAALSQYRRDPYYPPIKRNLAWAICRSRSSCCLRELRPNGEL</sequence>
<feature type="compositionally biased region" description="Low complexity" evidence="1">
    <location>
        <begin position="228"/>
        <end position="256"/>
    </location>
</feature>
<name>A0A8K0UXY1_9AGAR</name>
<feature type="compositionally biased region" description="Basic and acidic residues" evidence="1">
    <location>
        <begin position="280"/>
        <end position="302"/>
    </location>
</feature>
<feature type="compositionally biased region" description="Low complexity" evidence="1">
    <location>
        <begin position="200"/>
        <end position="212"/>
    </location>
</feature>
<accession>A0A8K0UXY1</accession>
<proteinExistence type="predicted"/>
<feature type="region of interest" description="Disordered" evidence="1">
    <location>
        <begin position="190"/>
        <end position="302"/>
    </location>
</feature>
<keyword evidence="4" id="KW-1185">Reference proteome</keyword>
<feature type="compositionally biased region" description="Polar residues" evidence="1">
    <location>
        <begin position="257"/>
        <end position="267"/>
    </location>
</feature>